<keyword evidence="2" id="KW-1185">Reference proteome</keyword>
<dbReference type="Proteomes" id="UP001165960">
    <property type="component" value="Unassembled WGS sequence"/>
</dbReference>
<organism evidence="1 2">
    <name type="scientific">Entomophthora muscae</name>
    <dbReference type="NCBI Taxonomy" id="34485"/>
    <lineage>
        <taxon>Eukaryota</taxon>
        <taxon>Fungi</taxon>
        <taxon>Fungi incertae sedis</taxon>
        <taxon>Zoopagomycota</taxon>
        <taxon>Entomophthoromycotina</taxon>
        <taxon>Entomophthoromycetes</taxon>
        <taxon>Entomophthorales</taxon>
        <taxon>Entomophthoraceae</taxon>
        <taxon>Entomophthora</taxon>
    </lineage>
</organism>
<protein>
    <submittedName>
        <fullName evidence="1">Uncharacterized protein</fullName>
    </submittedName>
</protein>
<dbReference type="EMBL" id="QTSX02001599">
    <property type="protein sequence ID" value="KAJ9080131.1"/>
    <property type="molecule type" value="Genomic_DNA"/>
</dbReference>
<evidence type="ECO:0000313" key="2">
    <source>
        <dbReference type="Proteomes" id="UP001165960"/>
    </source>
</evidence>
<reference evidence="1" key="1">
    <citation type="submission" date="2022-04" db="EMBL/GenBank/DDBJ databases">
        <title>Genome of the entomopathogenic fungus Entomophthora muscae.</title>
        <authorList>
            <person name="Elya C."/>
            <person name="Lovett B.R."/>
            <person name="Lee E."/>
            <person name="Macias A.M."/>
            <person name="Hajek A.E."/>
            <person name="De Bivort B.L."/>
            <person name="Kasson M.T."/>
            <person name="De Fine Licht H.H."/>
            <person name="Stajich J.E."/>
        </authorList>
    </citation>
    <scope>NUCLEOTIDE SEQUENCE</scope>
    <source>
        <strain evidence="1">Berkeley</strain>
    </source>
</reference>
<name>A0ACC2U0B2_9FUNG</name>
<sequence length="72" mass="7701">MFFLAFGALLSFLANSAQAGPISANEAVSNTPTDVSIPSYAPRSFSYEMGEVALDNNVAPDERRSNIGIPYE</sequence>
<gene>
    <name evidence="1" type="ORF">DSO57_1028321</name>
</gene>
<accession>A0ACC2U0B2</accession>
<proteinExistence type="predicted"/>
<evidence type="ECO:0000313" key="1">
    <source>
        <dbReference type="EMBL" id="KAJ9080131.1"/>
    </source>
</evidence>
<comment type="caution">
    <text evidence="1">The sequence shown here is derived from an EMBL/GenBank/DDBJ whole genome shotgun (WGS) entry which is preliminary data.</text>
</comment>